<evidence type="ECO:0008006" key="4">
    <source>
        <dbReference type="Google" id="ProtNLM"/>
    </source>
</evidence>
<comment type="caution">
    <text evidence="2">The sequence shown here is derived from an EMBL/GenBank/DDBJ whole genome shotgun (WGS) entry which is preliminary data.</text>
</comment>
<proteinExistence type="predicted"/>
<feature type="transmembrane region" description="Helical" evidence="1">
    <location>
        <begin position="6"/>
        <end position="24"/>
    </location>
</feature>
<evidence type="ECO:0000256" key="1">
    <source>
        <dbReference type="SAM" id="Phobius"/>
    </source>
</evidence>
<keyword evidence="1" id="KW-0472">Membrane</keyword>
<gene>
    <name evidence="2" type="ORF">ACFQWB_12180</name>
</gene>
<reference evidence="3" key="1">
    <citation type="journal article" date="2019" name="Int. J. Syst. Evol. Microbiol.">
        <title>The Global Catalogue of Microorganisms (GCM) 10K type strain sequencing project: providing services to taxonomists for standard genome sequencing and annotation.</title>
        <authorList>
            <consortium name="The Broad Institute Genomics Platform"/>
            <consortium name="The Broad Institute Genome Sequencing Center for Infectious Disease"/>
            <person name="Wu L."/>
            <person name="Ma J."/>
        </authorList>
    </citation>
    <scope>NUCLEOTIDE SEQUENCE [LARGE SCALE GENOMIC DNA]</scope>
    <source>
        <strain evidence="3">JCM 18657</strain>
    </source>
</reference>
<dbReference type="Proteomes" id="UP001596528">
    <property type="component" value="Unassembled WGS sequence"/>
</dbReference>
<keyword evidence="3" id="KW-1185">Reference proteome</keyword>
<sequence>MRSGDAFVVVLLAIVLIAWGYYGLRRKLMDWPEHPAPVEEDIFVPNGDAVELLKAKGYELLSGKQKIPVTVEAGGLVMSSQLFIDAIAAKDDETFVVRIARPRRPLEWTGSAIREHLLVYSLIYDDIDGVLYVDPAEGRVTPIRFELER</sequence>
<keyword evidence="1" id="KW-1133">Transmembrane helix</keyword>
<evidence type="ECO:0000313" key="3">
    <source>
        <dbReference type="Proteomes" id="UP001596528"/>
    </source>
</evidence>
<keyword evidence="1" id="KW-0812">Transmembrane</keyword>
<protein>
    <recommendedName>
        <fullName evidence="4">DUF4825 domain-containing protein</fullName>
    </recommendedName>
</protein>
<organism evidence="2 3">
    <name type="scientific">Paenibacillus thermoaerophilus</name>
    <dbReference type="NCBI Taxonomy" id="1215385"/>
    <lineage>
        <taxon>Bacteria</taxon>
        <taxon>Bacillati</taxon>
        <taxon>Bacillota</taxon>
        <taxon>Bacilli</taxon>
        <taxon>Bacillales</taxon>
        <taxon>Paenibacillaceae</taxon>
        <taxon>Paenibacillus</taxon>
    </lineage>
</organism>
<dbReference type="EMBL" id="JBHTGQ010000027">
    <property type="protein sequence ID" value="MFC7750675.1"/>
    <property type="molecule type" value="Genomic_DNA"/>
</dbReference>
<accession>A0ABW2V5G9</accession>
<dbReference type="RefSeq" id="WP_138789948.1">
    <property type="nucleotide sequence ID" value="NZ_JBHTGQ010000027.1"/>
</dbReference>
<evidence type="ECO:0000313" key="2">
    <source>
        <dbReference type="EMBL" id="MFC7750675.1"/>
    </source>
</evidence>
<name>A0ABW2V5G9_9BACL</name>